<gene>
    <name evidence="3" type="ORF">GGR95_001249</name>
</gene>
<dbReference type="GO" id="GO:0000271">
    <property type="term" value="P:polysaccharide biosynthetic process"/>
    <property type="evidence" value="ECO:0007669"/>
    <property type="project" value="TreeGrafter"/>
</dbReference>
<organism evidence="3 4">
    <name type="scientific">Sulfitobacter undariae</name>
    <dbReference type="NCBI Taxonomy" id="1563671"/>
    <lineage>
        <taxon>Bacteria</taxon>
        <taxon>Pseudomonadati</taxon>
        <taxon>Pseudomonadota</taxon>
        <taxon>Alphaproteobacteria</taxon>
        <taxon>Rhodobacterales</taxon>
        <taxon>Roseobacteraceae</taxon>
        <taxon>Sulfitobacter</taxon>
    </lineage>
</organism>
<keyword evidence="1" id="KW-0472">Membrane</keyword>
<feature type="transmembrane region" description="Helical" evidence="1">
    <location>
        <begin position="79"/>
        <end position="99"/>
    </location>
</feature>
<dbReference type="Proteomes" id="UP000530268">
    <property type="component" value="Unassembled WGS sequence"/>
</dbReference>
<dbReference type="EMBL" id="JACIEI010000003">
    <property type="protein sequence ID" value="MBB3993618.1"/>
    <property type="molecule type" value="Genomic_DNA"/>
</dbReference>
<dbReference type="Pfam" id="PF01757">
    <property type="entry name" value="Acyl_transf_3"/>
    <property type="match status" value="1"/>
</dbReference>
<comment type="caution">
    <text evidence="3">The sequence shown here is derived from an EMBL/GenBank/DDBJ whole genome shotgun (WGS) entry which is preliminary data.</text>
</comment>
<feature type="transmembrane region" description="Helical" evidence="1">
    <location>
        <begin position="256"/>
        <end position="278"/>
    </location>
</feature>
<proteinExistence type="predicted"/>
<name>A0A7W6H0I0_9RHOB</name>
<feature type="domain" description="Acyltransferase 3" evidence="2">
    <location>
        <begin position="7"/>
        <end position="301"/>
    </location>
</feature>
<dbReference type="GO" id="GO:0016747">
    <property type="term" value="F:acyltransferase activity, transferring groups other than amino-acyl groups"/>
    <property type="evidence" value="ECO:0007669"/>
    <property type="project" value="InterPro"/>
</dbReference>
<dbReference type="AlphaFoldDB" id="A0A7W6H0I0"/>
<sequence>MLHDLKSLTSLRFFAAFWVFLFHLRLRTDFGQGWFSDFIANGARGVDFFFILSGFVILHVYDSDFSRWQFLLKRFARIFPLHAVMTALFIALAVIGSNPVEGVWQSVLLLHGANTTDGLVLNGPSWTLSADMFAYLLFALIPFRQTWIIAAACVASFLAAHILSVSLGKTAFLHMTWDYGVVRIVPLFLLGMLLRRLAPYISEPLAVAGGIVGIVLLAWIGSMQNAGYAILAPFALLIVSGARLSNWKFFTNSKLAVYLGEISYSTYMIHIFLLAVFFDYLPKLGIPTPHWSVISVALLAASSVSYHLIEVPARRWINAQSRFLLFRHSER</sequence>
<dbReference type="PANTHER" id="PTHR23028">
    <property type="entry name" value="ACETYLTRANSFERASE"/>
    <property type="match status" value="1"/>
</dbReference>
<protein>
    <submittedName>
        <fullName evidence="3">Peptidoglycan/LPS O-acetylase OafA/YrhL</fullName>
    </submittedName>
</protein>
<dbReference type="GO" id="GO:0016020">
    <property type="term" value="C:membrane"/>
    <property type="evidence" value="ECO:0007669"/>
    <property type="project" value="TreeGrafter"/>
</dbReference>
<feature type="transmembrane region" description="Helical" evidence="1">
    <location>
        <begin position="226"/>
        <end position="244"/>
    </location>
</feature>
<evidence type="ECO:0000256" key="1">
    <source>
        <dbReference type="SAM" id="Phobius"/>
    </source>
</evidence>
<keyword evidence="1" id="KW-0812">Transmembrane</keyword>
<keyword evidence="4" id="KW-1185">Reference proteome</keyword>
<evidence type="ECO:0000259" key="2">
    <source>
        <dbReference type="Pfam" id="PF01757"/>
    </source>
</evidence>
<feature type="transmembrane region" description="Helical" evidence="1">
    <location>
        <begin position="201"/>
        <end position="220"/>
    </location>
</feature>
<evidence type="ECO:0000313" key="4">
    <source>
        <dbReference type="Proteomes" id="UP000530268"/>
    </source>
</evidence>
<keyword evidence="1" id="KW-1133">Transmembrane helix</keyword>
<feature type="transmembrane region" description="Helical" evidence="1">
    <location>
        <begin position="177"/>
        <end position="194"/>
    </location>
</feature>
<feature type="transmembrane region" description="Helical" evidence="1">
    <location>
        <begin position="38"/>
        <end position="58"/>
    </location>
</feature>
<feature type="transmembrane region" description="Helical" evidence="1">
    <location>
        <begin position="7"/>
        <end position="26"/>
    </location>
</feature>
<evidence type="ECO:0000313" key="3">
    <source>
        <dbReference type="EMBL" id="MBB3993618.1"/>
    </source>
</evidence>
<dbReference type="RefSeq" id="WP_184563895.1">
    <property type="nucleotide sequence ID" value="NZ_JACIEI010000003.1"/>
</dbReference>
<dbReference type="InterPro" id="IPR050879">
    <property type="entry name" value="Acyltransferase_3"/>
</dbReference>
<accession>A0A7W6H0I0</accession>
<dbReference type="PANTHER" id="PTHR23028:SF53">
    <property type="entry name" value="ACYL_TRANSF_3 DOMAIN-CONTAINING PROTEIN"/>
    <property type="match status" value="1"/>
</dbReference>
<reference evidence="3 4" key="1">
    <citation type="submission" date="2020-08" db="EMBL/GenBank/DDBJ databases">
        <title>Genomic Encyclopedia of Type Strains, Phase IV (KMG-IV): sequencing the most valuable type-strain genomes for metagenomic binning, comparative biology and taxonomic classification.</title>
        <authorList>
            <person name="Goeker M."/>
        </authorList>
    </citation>
    <scope>NUCLEOTIDE SEQUENCE [LARGE SCALE GENOMIC DNA]</scope>
    <source>
        <strain evidence="3 4">DSM 102234</strain>
    </source>
</reference>
<dbReference type="InterPro" id="IPR002656">
    <property type="entry name" value="Acyl_transf_3_dom"/>
</dbReference>
<feature type="transmembrane region" description="Helical" evidence="1">
    <location>
        <begin position="119"/>
        <end position="140"/>
    </location>
</feature>
<feature type="transmembrane region" description="Helical" evidence="1">
    <location>
        <begin position="290"/>
        <end position="309"/>
    </location>
</feature>
<feature type="transmembrane region" description="Helical" evidence="1">
    <location>
        <begin position="147"/>
        <end position="165"/>
    </location>
</feature>